<dbReference type="GO" id="GO:0006099">
    <property type="term" value="P:tricarboxylic acid cycle"/>
    <property type="evidence" value="ECO:0007669"/>
    <property type="project" value="TreeGrafter"/>
</dbReference>
<gene>
    <name evidence="4" type="primary">fumC</name>
    <name evidence="4" type="ORF">YEW_FA21640</name>
</gene>
<dbReference type="Gene3D" id="1.10.275.10">
    <property type="entry name" value="Fumarase/aspartase (N-terminal domain)"/>
    <property type="match status" value="1"/>
</dbReference>
<evidence type="ECO:0000256" key="1">
    <source>
        <dbReference type="ARBA" id="ARBA00009084"/>
    </source>
</evidence>
<comment type="similarity">
    <text evidence="1">Belongs to the class-II fumarase/aspartase family. Fumarase subfamily.</text>
</comment>
<dbReference type="Gene3D" id="1.20.200.10">
    <property type="entry name" value="Fumarase/aspartase (Central domain)"/>
    <property type="match status" value="1"/>
</dbReference>
<evidence type="ECO:0000256" key="2">
    <source>
        <dbReference type="ARBA" id="ARBA00012921"/>
    </source>
</evidence>
<dbReference type="GO" id="GO:0006106">
    <property type="term" value="P:fumarate metabolic process"/>
    <property type="evidence" value="ECO:0007669"/>
    <property type="project" value="InterPro"/>
</dbReference>
<dbReference type="EC" id="4.2.1.2" evidence="2"/>
<keyword evidence="4" id="KW-0456">Lyase</keyword>
<dbReference type="PANTHER" id="PTHR11444:SF1">
    <property type="entry name" value="FUMARATE HYDRATASE, MITOCHONDRIAL"/>
    <property type="match status" value="1"/>
</dbReference>
<evidence type="ECO:0000313" key="4">
    <source>
        <dbReference type="EMBL" id="CBX73759.1"/>
    </source>
</evidence>
<dbReference type="GO" id="GO:0006108">
    <property type="term" value="P:malate metabolic process"/>
    <property type="evidence" value="ECO:0007669"/>
    <property type="project" value="TreeGrafter"/>
</dbReference>
<organism evidence="4">
    <name type="scientific">Yersinia enterocolitica W22703</name>
    <dbReference type="NCBI Taxonomy" id="913028"/>
    <lineage>
        <taxon>Bacteria</taxon>
        <taxon>Pseudomonadati</taxon>
        <taxon>Pseudomonadota</taxon>
        <taxon>Gammaproteobacteria</taxon>
        <taxon>Enterobacterales</taxon>
        <taxon>Yersiniaceae</taxon>
        <taxon>Yersinia</taxon>
    </lineage>
</organism>
<dbReference type="InterPro" id="IPR000362">
    <property type="entry name" value="Fumarate_lyase_fam"/>
</dbReference>
<dbReference type="InterPro" id="IPR005677">
    <property type="entry name" value="Fum_hydII"/>
</dbReference>
<dbReference type="InterPro" id="IPR022761">
    <property type="entry name" value="Fumarate_lyase_N"/>
</dbReference>
<feature type="domain" description="Fumarate lyase N-terminal" evidence="3">
    <location>
        <begin position="12"/>
        <end position="291"/>
    </location>
</feature>
<proteinExistence type="inferred from homology"/>
<dbReference type="AlphaFoldDB" id="F4N6Q1"/>
<dbReference type="GO" id="GO:0004333">
    <property type="term" value="F:fumarate hydratase activity"/>
    <property type="evidence" value="ECO:0007669"/>
    <property type="project" value="UniProtKB-EC"/>
</dbReference>
<dbReference type="SUPFAM" id="SSF48557">
    <property type="entry name" value="L-aspartase-like"/>
    <property type="match status" value="1"/>
</dbReference>
<dbReference type="InterPro" id="IPR008948">
    <property type="entry name" value="L-Aspartase-like"/>
</dbReference>
<evidence type="ECO:0000259" key="3">
    <source>
        <dbReference type="Pfam" id="PF00206"/>
    </source>
</evidence>
<dbReference type="InterPro" id="IPR024083">
    <property type="entry name" value="Fumarase/histidase_N"/>
</dbReference>
<dbReference type="PANTHER" id="PTHR11444">
    <property type="entry name" value="ASPARTATEAMMONIA/ARGININOSUCCINATE/ADENYLOSUCCINATE LYASE"/>
    <property type="match status" value="1"/>
</dbReference>
<accession>F4N6Q1</accession>
<dbReference type="PRINTS" id="PR00149">
    <property type="entry name" value="FUMRATELYASE"/>
</dbReference>
<dbReference type="EMBL" id="FR718744">
    <property type="protein sequence ID" value="CBX73759.1"/>
    <property type="molecule type" value="Genomic_DNA"/>
</dbReference>
<protein>
    <recommendedName>
        <fullName evidence="2">fumarate hydratase</fullName>
        <ecNumber evidence="2">4.2.1.2</ecNumber>
    </recommendedName>
</protein>
<dbReference type="FunFam" id="1.10.275.10:FF:000001">
    <property type="entry name" value="Fumarate hydratase, mitochondrial"/>
    <property type="match status" value="1"/>
</dbReference>
<reference evidence="4" key="1">
    <citation type="journal article" date="2011" name="BMC Genomics">
        <title>Shotgun sequencing of Yersinia enterocolitica strain W22703 (biotype 2, serotype O:9): genomic evidence for oscillation between invertebrates and mammals.</title>
        <authorList>
            <person name="Fuchs T.M."/>
            <person name="Brandt K."/>
            <person name="Starke M."/>
            <person name="Rattei T."/>
        </authorList>
    </citation>
    <scope>NUCLEOTIDE SEQUENCE</scope>
</reference>
<sequence length="297" mass="31976">MVTTRSEKDSMGPIDVPVSQLWGAQTQRSLEHFRISQEKMPTALIHALALTKRAAAQVNMDLGLLPAERARAIMRAADEVLNGEHASEFPLSIWQTGSGTQTNMNMNEVLANRASELLGGERGNDRLVHPNDDVNKSQSSNDVFPTAMHVAAVIGLREHLLPELKVLQQTLKKKAEAYRDIVKIGRTHLQDATPLTLGQEISGWVAMLAHNVQHIEATIPHLCELALGGTAVGTGLNTHPEYAVRVANEIAALAQQPLVTAPNKFEALATCDALVHGHGALKGLAASLMKLPTMCAG</sequence>
<dbReference type="Pfam" id="PF00206">
    <property type="entry name" value="Lyase_1"/>
    <property type="match status" value="1"/>
</dbReference>
<name>F4N6Q1_YEREN</name>